<evidence type="ECO:0008006" key="3">
    <source>
        <dbReference type="Google" id="ProtNLM"/>
    </source>
</evidence>
<organism evidence="2">
    <name type="scientific">marine sediment metagenome</name>
    <dbReference type="NCBI Taxonomy" id="412755"/>
    <lineage>
        <taxon>unclassified sequences</taxon>
        <taxon>metagenomes</taxon>
        <taxon>ecological metagenomes</taxon>
    </lineage>
</organism>
<proteinExistence type="predicted"/>
<sequence>MKTNQSKLAACLLLVAITVGCMPPEPQEVVVYTALDQEFSQPIFERFTRETGIAVLPKFDTESTKTVALANAIIAERKRTRCDLFWNNEILNSLRLEREGLLAVYRSPLAENFPAMYRSADGRWHGFAARARVLLVNTDLVPESDRPTSIHDLADPRWKDRVGLAKPLFGTTATHAACLFAYWGDERAREFFLAVKENARIMAG</sequence>
<protein>
    <recommendedName>
        <fullName evidence="3">Iron ABC transporter substrate-binding protein</fullName>
    </recommendedName>
</protein>
<evidence type="ECO:0000313" key="2">
    <source>
        <dbReference type="EMBL" id="GAG15102.1"/>
    </source>
</evidence>
<name>X0VVF8_9ZZZZ</name>
<dbReference type="PROSITE" id="PS51257">
    <property type="entry name" value="PROKAR_LIPOPROTEIN"/>
    <property type="match status" value="1"/>
</dbReference>
<gene>
    <name evidence="2" type="ORF">S01H1_59686</name>
</gene>
<dbReference type="SUPFAM" id="SSF53850">
    <property type="entry name" value="Periplasmic binding protein-like II"/>
    <property type="match status" value="1"/>
</dbReference>
<dbReference type="Gene3D" id="3.40.190.10">
    <property type="entry name" value="Periplasmic binding protein-like II"/>
    <property type="match status" value="2"/>
</dbReference>
<dbReference type="Pfam" id="PF13343">
    <property type="entry name" value="SBP_bac_6"/>
    <property type="match status" value="1"/>
</dbReference>
<evidence type="ECO:0000256" key="1">
    <source>
        <dbReference type="ARBA" id="ARBA00022729"/>
    </source>
</evidence>
<dbReference type="AlphaFoldDB" id="X0VVF8"/>
<dbReference type="PANTHER" id="PTHR30006:SF24">
    <property type="entry name" value="SLL0237 PROTEIN"/>
    <property type="match status" value="1"/>
</dbReference>
<accession>X0VVF8</accession>
<dbReference type="EMBL" id="BARS01039051">
    <property type="protein sequence ID" value="GAG15102.1"/>
    <property type="molecule type" value="Genomic_DNA"/>
</dbReference>
<dbReference type="PANTHER" id="PTHR30006">
    <property type="entry name" value="THIAMINE-BINDING PERIPLASMIC PROTEIN-RELATED"/>
    <property type="match status" value="1"/>
</dbReference>
<comment type="caution">
    <text evidence="2">The sequence shown here is derived from an EMBL/GenBank/DDBJ whole genome shotgun (WGS) entry which is preliminary data.</text>
</comment>
<keyword evidence="1" id="KW-0732">Signal</keyword>
<reference evidence="2" key="1">
    <citation type="journal article" date="2014" name="Front. Microbiol.">
        <title>High frequency of phylogenetically diverse reductive dehalogenase-homologous genes in deep subseafloor sedimentary metagenomes.</title>
        <authorList>
            <person name="Kawai M."/>
            <person name="Futagami T."/>
            <person name="Toyoda A."/>
            <person name="Takaki Y."/>
            <person name="Nishi S."/>
            <person name="Hori S."/>
            <person name="Arai W."/>
            <person name="Tsubouchi T."/>
            <person name="Morono Y."/>
            <person name="Uchiyama I."/>
            <person name="Ito T."/>
            <person name="Fujiyama A."/>
            <person name="Inagaki F."/>
            <person name="Takami H."/>
        </authorList>
    </citation>
    <scope>NUCLEOTIDE SEQUENCE</scope>
    <source>
        <strain evidence="2">Expedition CK06-06</strain>
    </source>
</reference>
<feature type="non-terminal residue" evidence="2">
    <location>
        <position position="204"/>
    </location>
</feature>